<protein>
    <submittedName>
        <fullName evidence="1">Uncharacterized protein</fullName>
    </submittedName>
</protein>
<sequence length="86" mass="10224">MILEYNKKLSSCTKQELILMLQGEDENKQKLVKILDKAYEDCENDAEDPVYPHYQSQYKQGYLRGIETAENIVKIFYRFDNKEVPQ</sequence>
<dbReference type="EMBL" id="JARPYT010000016">
    <property type="protein sequence ID" value="MDT2637963.1"/>
    <property type="molecule type" value="Genomic_DNA"/>
</dbReference>
<proteinExistence type="predicted"/>
<dbReference type="RefSeq" id="WP_311928601.1">
    <property type="nucleotide sequence ID" value="NZ_JARPYT010000016.1"/>
</dbReference>
<comment type="caution">
    <text evidence="1">The sequence shown here is derived from an EMBL/GenBank/DDBJ whole genome shotgun (WGS) entry which is preliminary data.</text>
</comment>
<gene>
    <name evidence="1" type="ORF">P7D36_10705</name>
</gene>
<accession>A0AAW8TIU6</accession>
<name>A0AAW8TIU6_9ENTE</name>
<organism evidence="1 2">
    <name type="scientific">Enterococcus dongliensis</name>
    <dbReference type="NCBI Taxonomy" id="2559925"/>
    <lineage>
        <taxon>Bacteria</taxon>
        <taxon>Bacillati</taxon>
        <taxon>Bacillota</taxon>
        <taxon>Bacilli</taxon>
        <taxon>Lactobacillales</taxon>
        <taxon>Enterococcaceae</taxon>
        <taxon>Enterococcus</taxon>
    </lineage>
</organism>
<evidence type="ECO:0000313" key="1">
    <source>
        <dbReference type="EMBL" id="MDT2637963.1"/>
    </source>
</evidence>
<dbReference type="AlphaFoldDB" id="A0AAW8TIU6"/>
<reference evidence="1" key="1">
    <citation type="submission" date="2023-03" db="EMBL/GenBank/DDBJ databases">
        <authorList>
            <person name="Shen W."/>
            <person name="Cai J."/>
        </authorList>
    </citation>
    <scope>NUCLEOTIDE SEQUENCE</scope>
    <source>
        <strain evidence="1">P55-2</strain>
    </source>
</reference>
<dbReference type="Proteomes" id="UP001245561">
    <property type="component" value="Unassembled WGS sequence"/>
</dbReference>
<evidence type="ECO:0000313" key="2">
    <source>
        <dbReference type="Proteomes" id="UP001245561"/>
    </source>
</evidence>